<proteinExistence type="predicted"/>
<evidence type="ECO:0000313" key="3">
    <source>
        <dbReference type="Proteomes" id="UP001147653"/>
    </source>
</evidence>
<accession>A0A9X3N7M3</accession>
<dbReference type="Gene3D" id="2.130.10.10">
    <property type="entry name" value="YVTN repeat-like/Quinoprotein amine dehydrogenase"/>
    <property type="match status" value="2"/>
</dbReference>
<name>A0A9X3N7M3_9ACTN</name>
<dbReference type="EMBL" id="JAPDDP010000008">
    <property type="protein sequence ID" value="MDA0179955.1"/>
    <property type="molecule type" value="Genomic_DNA"/>
</dbReference>
<feature type="signal peptide" evidence="1">
    <location>
        <begin position="1"/>
        <end position="25"/>
    </location>
</feature>
<dbReference type="RefSeq" id="WP_270024265.1">
    <property type="nucleotide sequence ID" value="NZ_JAPDDP010000008.1"/>
</dbReference>
<evidence type="ECO:0000313" key="2">
    <source>
        <dbReference type="EMBL" id="MDA0179955.1"/>
    </source>
</evidence>
<keyword evidence="1" id="KW-0732">Signal</keyword>
<dbReference type="SUPFAM" id="SSF110296">
    <property type="entry name" value="Oligoxyloglucan reducing end-specific cellobiohydrolase"/>
    <property type="match status" value="1"/>
</dbReference>
<dbReference type="GO" id="GO:0016787">
    <property type="term" value="F:hydrolase activity"/>
    <property type="evidence" value="ECO:0007669"/>
    <property type="project" value="UniProtKB-KW"/>
</dbReference>
<organism evidence="2 3">
    <name type="scientific">Solirubrobacter phytolaccae</name>
    <dbReference type="NCBI Taxonomy" id="1404360"/>
    <lineage>
        <taxon>Bacteria</taxon>
        <taxon>Bacillati</taxon>
        <taxon>Actinomycetota</taxon>
        <taxon>Thermoleophilia</taxon>
        <taxon>Solirubrobacterales</taxon>
        <taxon>Solirubrobacteraceae</taxon>
        <taxon>Solirubrobacter</taxon>
    </lineage>
</organism>
<evidence type="ECO:0000256" key="1">
    <source>
        <dbReference type="SAM" id="SignalP"/>
    </source>
</evidence>
<gene>
    <name evidence="2" type="ORF">OJ997_06590</name>
</gene>
<dbReference type="Proteomes" id="UP001147653">
    <property type="component" value="Unassembled WGS sequence"/>
</dbReference>
<dbReference type="CDD" id="cd15482">
    <property type="entry name" value="Sialidase_non-viral"/>
    <property type="match status" value="1"/>
</dbReference>
<keyword evidence="2" id="KW-0378">Hydrolase</keyword>
<reference evidence="2" key="1">
    <citation type="submission" date="2022-10" db="EMBL/GenBank/DDBJ databases">
        <title>The WGS of Solirubrobacter phytolaccae KCTC 29190.</title>
        <authorList>
            <person name="Jiang Z."/>
        </authorList>
    </citation>
    <scope>NUCLEOTIDE SEQUENCE</scope>
    <source>
        <strain evidence="2">KCTC 29190</strain>
    </source>
</reference>
<protein>
    <submittedName>
        <fullName evidence="2">Glycoside hydrolase</fullName>
    </submittedName>
</protein>
<sequence length="344" mass="37021">MRIGPLALIAFVLIAAATVPSESRAAPFVSDVHVVDGFGTVTASTGRSELRQWITRDGGRTFERLRVRGELDVYGTVLANGLGYARVGSGRLWRTVDGGRTWRRTGVRGVFKVAATSTSAWALRSKGRRVWLTRSDDGGRSWTTRSLRVGGFESPAVDIDFADAADGVISGLRPKDKPFLLVTHNGGRTWTERRSPCGTFNSKAAPDVRWLVSGTLWLVCTGPGGAGAEAVEVHTSIDAGRSFALRSSAPLPGTGRSVGQLAVRGHYKGFSPVSDRRAFMSSGYGFSVTRDGGRRWRGLRSLPVQLDGGGSVLQVDGKVRYLALGVQGLWRSPDAGARWHRVKL</sequence>
<comment type="caution">
    <text evidence="2">The sequence shown here is derived from an EMBL/GenBank/DDBJ whole genome shotgun (WGS) entry which is preliminary data.</text>
</comment>
<dbReference type="AlphaFoldDB" id="A0A9X3N7M3"/>
<feature type="chain" id="PRO_5040846523" evidence="1">
    <location>
        <begin position="26"/>
        <end position="344"/>
    </location>
</feature>
<keyword evidence="3" id="KW-1185">Reference proteome</keyword>
<dbReference type="InterPro" id="IPR015943">
    <property type="entry name" value="WD40/YVTN_repeat-like_dom_sf"/>
</dbReference>